<keyword evidence="1" id="KW-0677">Repeat</keyword>
<evidence type="ECO:0000313" key="4">
    <source>
        <dbReference type="Proteomes" id="UP001152561"/>
    </source>
</evidence>
<organism evidence="3 4">
    <name type="scientific">Anisodus acutangulus</name>
    <dbReference type="NCBI Taxonomy" id="402998"/>
    <lineage>
        <taxon>Eukaryota</taxon>
        <taxon>Viridiplantae</taxon>
        <taxon>Streptophyta</taxon>
        <taxon>Embryophyta</taxon>
        <taxon>Tracheophyta</taxon>
        <taxon>Spermatophyta</taxon>
        <taxon>Magnoliopsida</taxon>
        <taxon>eudicotyledons</taxon>
        <taxon>Gunneridae</taxon>
        <taxon>Pentapetalae</taxon>
        <taxon>asterids</taxon>
        <taxon>lamiids</taxon>
        <taxon>Solanales</taxon>
        <taxon>Solanaceae</taxon>
        <taxon>Solanoideae</taxon>
        <taxon>Hyoscyameae</taxon>
        <taxon>Anisodus</taxon>
    </lineage>
</organism>
<dbReference type="Gene3D" id="1.25.40.10">
    <property type="entry name" value="Tetratricopeptide repeat domain"/>
    <property type="match status" value="3"/>
</dbReference>
<dbReference type="EMBL" id="JAJAGQ010000022">
    <property type="protein sequence ID" value="KAJ8529637.1"/>
    <property type="molecule type" value="Genomic_DNA"/>
</dbReference>
<dbReference type="FunFam" id="1.25.40.10:FF:000417">
    <property type="entry name" value="Pentatricopeptide repeat-containing protein At4g38010"/>
    <property type="match status" value="1"/>
</dbReference>
<dbReference type="GO" id="GO:0003723">
    <property type="term" value="F:RNA binding"/>
    <property type="evidence" value="ECO:0007669"/>
    <property type="project" value="InterPro"/>
</dbReference>
<evidence type="ECO:0000313" key="3">
    <source>
        <dbReference type="EMBL" id="KAJ8529637.1"/>
    </source>
</evidence>
<dbReference type="GO" id="GO:0009451">
    <property type="term" value="P:RNA modification"/>
    <property type="evidence" value="ECO:0007669"/>
    <property type="project" value="InterPro"/>
</dbReference>
<dbReference type="Pfam" id="PF01535">
    <property type="entry name" value="PPR"/>
    <property type="match status" value="3"/>
</dbReference>
<dbReference type="InterPro" id="IPR002885">
    <property type="entry name" value="PPR_rpt"/>
</dbReference>
<dbReference type="InterPro" id="IPR011990">
    <property type="entry name" value="TPR-like_helical_dom_sf"/>
</dbReference>
<feature type="repeat" description="PPR" evidence="2">
    <location>
        <begin position="178"/>
        <end position="212"/>
    </location>
</feature>
<dbReference type="Pfam" id="PF13041">
    <property type="entry name" value="PPR_2"/>
    <property type="match status" value="1"/>
</dbReference>
<comment type="caution">
    <text evidence="3">The sequence shown here is derived from an EMBL/GenBank/DDBJ whole genome shotgun (WGS) entry which is preliminary data.</text>
</comment>
<evidence type="ECO:0000256" key="2">
    <source>
        <dbReference type="PROSITE-ProRule" id="PRU00708"/>
    </source>
</evidence>
<protein>
    <recommendedName>
        <fullName evidence="5">Pentatricopeptide repeat-containing protein</fullName>
    </recommendedName>
</protein>
<evidence type="ECO:0008006" key="5">
    <source>
        <dbReference type="Google" id="ProtNLM"/>
    </source>
</evidence>
<dbReference type="OrthoDB" id="750171at2759"/>
<proteinExistence type="predicted"/>
<gene>
    <name evidence="3" type="ORF">K7X08_036472</name>
</gene>
<name>A0A9Q1L633_9SOLA</name>
<keyword evidence="4" id="KW-1185">Reference proteome</keyword>
<dbReference type="PROSITE" id="PS51375">
    <property type="entry name" value="PPR"/>
    <property type="match status" value="3"/>
</dbReference>
<accession>A0A9Q1L633</accession>
<dbReference type="AlphaFoldDB" id="A0A9Q1L633"/>
<reference evidence="4" key="1">
    <citation type="journal article" date="2023" name="Proc. Natl. Acad. Sci. U.S.A.">
        <title>Genomic and structural basis for evolution of tropane alkaloid biosynthesis.</title>
        <authorList>
            <person name="Wanga Y.-J."/>
            <person name="Taina T."/>
            <person name="Yua J.-Y."/>
            <person name="Lia J."/>
            <person name="Xua B."/>
            <person name="Chenc J."/>
            <person name="D'Auriad J.C."/>
            <person name="Huanga J.-P."/>
            <person name="Huanga S.-X."/>
        </authorList>
    </citation>
    <scope>NUCLEOTIDE SEQUENCE [LARGE SCALE GENOMIC DNA]</scope>
    <source>
        <strain evidence="4">cv. KIB-2019</strain>
    </source>
</reference>
<dbReference type="InterPro" id="IPR046960">
    <property type="entry name" value="PPR_At4g14850-like_plant"/>
</dbReference>
<evidence type="ECO:0000256" key="1">
    <source>
        <dbReference type="ARBA" id="ARBA00022737"/>
    </source>
</evidence>
<dbReference type="NCBIfam" id="TIGR00756">
    <property type="entry name" value="PPR"/>
    <property type="match status" value="4"/>
</dbReference>
<feature type="repeat" description="PPR" evidence="2">
    <location>
        <begin position="77"/>
        <end position="111"/>
    </location>
</feature>
<dbReference type="PANTHER" id="PTHR47926">
    <property type="entry name" value="PENTATRICOPEPTIDE REPEAT-CONTAINING PROTEIN"/>
    <property type="match status" value="1"/>
</dbReference>
<feature type="repeat" description="PPR" evidence="2">
    <location>
        <begin position="15"/>
        <end position="49"/>
    </location>
</feature>
<sequence length="243" mass="27120">MVDARKVFDESPVLDSVSWNSILAGYVQVGNVEEAKVIFDKMPMKNVIASNSMIVLLGRSGRMSDACQLFDEMMEKDVVSWTALISCYEQHGMYTQALDLFMQMCANGVSIDEVVAVSVLSACAHLLVVQTGESVHGLVIRVGFESYVNLQNTLIHMYSTCGDVMAAQRLFDTSSHLDQISWNSMISGYLKCGSLEKARELFDSMPEKDVVSWTALISEAPTRLSSPIWPPKVQWKLGYHRLY</sequence>
<dbReference type="Proteomes" id="UP001152561">
    <property type="component" value="Unassembled WGS sequence"/>
</dbReference>